<dbReference type="OrthoDB" id="758104at2759"/>
<dbReference type="AlphaFoldDB" id="A0A8S0UYI1"/>
<dbReference type="Proteomes" id="UP000594638">
    <property type="component" value="Unassembled WGS sequence"/>
</dbReference>
<feature type="compositionally biased region" description="Polar residues" evidence="1">
    <location>
        <begin position="380"/>
        <end position="391"/>
    </location>
</feature>
<evidence type="ECO:0000259" key="3">
    <source>
        <dbReference type="Pfam" id="PF14309"/>
    </source>
</evidence>
<accession>A0A8S0UYI1</accession>
<feature type="transmembrane region" description="Helical" evidence="2">
    <location>
        <begin position="12"/>
        <end position="30"/>
    </location>
</feature>
<organism evidence="4 5">
    <name type="scientific">Olea europaea subsp. europaea</name>
    <dbReference type="NCBI Taxonomy" id="158383"/>
    <lineage>
        <taxon>Eukaryota</taxon>
        <taxon>Viridiplantae</taxon>
        <taxon>Streptophyta</taxon>
        <taxon>Embryophyta</taxon>
        <taxon>Tracheophyta</taxon>
        <taxon>Spermatophyta</taxon>
        <taxon>Magnoliopsida</taxon>
        <taxon>eudicotyledons</taxon>
        <taxon>Gunneridae</taxon>
        <taxon>Pentapetalae</taxon>
        <taxon>asterids</taxon>
        <taxon>lamiids</taxon>
        <taxon>Lamiales</taxon>
        <taxon>Oleaceae</taxon>
        <taxon>Oleeae</taxon>
        <taxon>Olea</taxon>
    </lineage>
</organism>
<dbReference type="InterPro" id="IPR025486">
    <property type="entry name" value="DUF4378"/>
</dbReference>
<dbReference type="Pfam" id="PF14309">
    <property type="entry name" value="DUF4378"/>
    <property type="match status" value="1"/>
</dbReference>
<dbReference type="PANTHER" id="PTHR47071:SF2">
    <property type="entry name" value="PROTEIN TRM32"/>
    <property type="match status" value="1"/>
</dbReference>
<dbReference type="PANTHER" id="PTHR47071">
    <property type="entry name" value="PROTEIN TRM32"/>
    <property type="match status" value="1"/>
</dbReference>
<evidence type="ECO:0000256" key="1">
    <source>
        <dbReference type="SAM" id="MobiDB-lite"/>
    </source>
</evidence>
<keyword evidence="2" id="KW-1133">Transmembrane helix</keyword>
<name>A0A8S0UYI1_OLEEU</name>
<reference evidence="4 5" key="1">
    <citation type="submission" date="2019-12" db="EMBL/GenBank/DDBJ databases">
        <authorList>
            <person name="Alioto T."/>
            <person name="Alioto T."/>
            <person name="Gomez Garrido J."/>
        </authorList>
    </citation>
    <scope>NUCLEOTIDE SEQUENCE [LARGE SCALE GENOMIC DNA]</scope>
</reference>
<feature type="domain" description="DUF4378" evidence="3">
    <location>
        <begin position="558"/>
        <end position="719"/>
    </location>
</feature>
<dbReference type="InterPro" id="IPR044257">
    <property type="entry name" value="TRM32-like"/>
</dbReference>
<dbReference type="Gramene" id="OE9A047341T2">
    <property type="protein sequence ID" value="OE9A047341C2"/>
    <property type="gene ID" value="OE9A047341"/>
</dbReference>
<protein>
    <recommendedName>
        <fullName evidence="3">DUF4378 domain-containing protein</fullName>
    </recommendedName>
</protein>
<gene>
    <name evidence="4" type="ORF">OLEA9_A047341</name>
</gene>
<dbReference type="EMBL" id="CACTIH010009065">
    <property type="protein sequence ID" value="CAA3022168.1"/>
    <property type="molecule type" value="Genomic_DNA"/>
</dbReference>
<evidence type="ECO:0000313" key="5">
    <source>
        <dbReference type="Proteomes" id="UP000594638"/>
    </source>
</evidence>
<proteinExistence type="predicted"/>
<comment type="caution">
    <text evidence="4">The sequence shown here is derived from an EMBL/GenBank/DDBJ whole genome shotgun (WGS) entry which is preliminary data.</text>
</comment>
<feature type="region of interest" description="Disordered" evidence="1">
    <location>
        <begin position="380"/>
        <end position="414"/>
    </location>
</feature>
<evidence type="ECO:0000256" key="2">
    <source>
        <dbReference type="SAM" id="Phobius"/>
    </source>
</evidence>
<keyword evidence="2" id="KW-0812">Transmembrane</keyword>
<evidence type="ECO:0000313" key="4">
    <source>
        <dbReference type="EMBL" id="CAA3022168.1"/>
    </source>
</evidence>
<sequence>MKIKDSQNVSRFHLHFLIFVAISLLSLEILNSTKCFISVCKNLFQCSQFFPHSISAAYGSSKTKLFESGEVEKLLNEQESKFVSDRSSRLTNRQSLKARIKSLVAEGNSKKEENSFSVPSRLQRTYSIHHLESADGGLHKILTDWKHPIIFLPDNGTTQSLDTSKKAAFEQQEVNNDQFVNGAEEGEDVLEMFKVDKDLFVKTVKGSDKSSKEFSDSPLASNKTVKLSKSKSFPAADLLQRRKLKPSKLEHKKNEIWSFREGDRLRAFHQSPQLAHSEKEIVERQNETIASGTDEYNIRKSTSIHRRSSSLNESVDKYASLFASTYGAEVKLHPSRSLKSINEYGHAPIHFRRIRSLSQVDYYYSDHKFGVLGNDFSADGTNTNAEESSSFGAGENAPLDSNETTKSQEESVNKHNCMQRIEDEASLRLNLRHEDGSVLDGSAEEMDELTVGESDSHRVLEIYPEKLPEKRHISDSKTSLREMVSHLVDFEISEGLDREHDHFYQKSSSVESHDQKSFYMDSSSSFNSTLNLEKSGYADTNNKYFGHDNYQKETDSDLYYVKHILEKSGIVENAFDITWHSSDEPLSPELFEEVEAYWNHDQSQLTGWPDFYGCWHHRLLFDLVNEVLLQIYDKSSLYYPKALSSSCCTRSMPVGNRFIEQVSTTIGALLNLKPEEKQILDSIVAYDLANDHGWMNLQLESETVALDLEDVIFNELLEEVMCP</sequence>
<keyword evidence="5" id="KW-1185">Reference proteome</keyword>
<keyword evidence="2" id="KW-0472">Membrane</keyword>